<comment type="similarity">
    <text evidence="6 7">Belongs to the TRAFAC class myosin-kinesin ATPase superfamily. Kinesin family.</text>
</comment>
<feature type="region of interest" description="Disordered" evidence="9">
    <location>
        <begin position="1"/>
        <end position="43"/>
    </location>
</feature>
<proteinExistence type="inferred from homology"/>
<dbReference type="RefSeq" id="XP_056043742.1">
    <property type="nucleotide sequence ID" value="XM_056187503.1"/>
</dbReference>
<keyword evidence="11" id="KW-0378">Hydrolase</keyword>
<dbReference type="InterPro" id="IPR036961">
    <property type="entry name" value="Kinesin_motor_dom_sf"/>
</dbReference>
<dbReference type="AlphaFoldDB" id="A0AAD7QV20"/>
<accession>A0AAD7QV20</accession>
<feature type="domain" description="Kinesin motor" evidence="10">
    <location>
        <begin position="44"/>
        <end position="364"/>
    </location>
</feature>
<dbReference type="PANTHER" id="PTHR47968">
    <property type="entry name" value="CENTROMERE PROTEIN E"/>
    <property type="match status" value="1"/>
</dbReference>
<dbReference type="GO" id="GO:0007018">
    <property type="term" value="P:microtubule-based movement"/>
    <property type="evidence" value="ECO:0007669"/>
    <property type="project" value="InterPro"/>
</dbReference>
<dbReference type="InterPro" id="IPR001752">
    <property type="entry name" value="Kinesin_motor_dom"/>
</dbReference>
<dbReference type="PROSITE" id="PS50067">
    <property type="entry name" value="KINESIN_MOTOR_2"/>
    <property type="match status" value="1"/>
</dbReference>
<keyword evidence="4 8" id="KW-0175">Coiled coil</keyword>
<keyword evidence="3 6" id="KW-0067">ATP-binding</keyword>
<evidence type="ECO:0000256" key="5">
    <source>
        <dbReference type="ARBA" id="ARBA00023175"/>
    </source>
</evidence>
<protein>
    <recommendedName>
        <fullName evidence="7">Kinesin-like protein</fullName>
    </recommendedName>
</protein>
<evidence type="ECO:0000256" key="1">
    <source>
        <dbReference type="ARBA" id="ARBA00022701"/>
    </source>
</evidence>
<evidence type="ECO:0000256" key="8">
    <source>
        <dbReference type="SAM" id="Coils"/>
    </source>
</evidence>
<dbReference type="Gene3D" id="3.40.850.10">
    <property type="entry name" value="Kinesin motor domain"/>
    <property type="match status" value="1"/>
</dbReference>
<evidence type="ECO:0000259" key="10">
    <source>
        <dbReference type="PROSITE" id="PS50067"/>
    </source>
</evidence>
<feature type="region of interest" description="Disordered" evidence="9">
    <location>
        <begin position="531"/>
        <end position="580"/>
    </location>
</feature>
<dbReference type="InterPro" id="IPR027417">
    <property type="entry name" value="P-loop_NTPase"/>
</dbReference>
<evidence type="ECO:0000256" key="2">
    <source>
        <dbReference type="ARBA" id="ARBA00022741"/>
    </source>
</evidence>
<dbReference type="GO" id="GO:0016787">
    <property type="term" value="F:hydrolase activity"/>
    <property type="evidence" value="ECO:0007669"/>
    <property type="project" value="UniProtKB-KW"/>
</dbReference>
<dbReference type="InterPro" id="IPR027640">
    <property type="entry name" value="Kinesin-like_fam"/>
</dbReference>
<sequence>MDYRSRRSMLPSTPPAHRRVSSTLSIASTSSSRGDTPDGGVPTNITVSVRLKPALSQPPSSAWPATGTTITAPEVGVFSFDNVFGPGASSRDVYGSVAKRIVNSVVEGYHGTIFAYGMTGTGKTYSMQGTPVAPGIIPLAAADIFAQVSFATTTISVSYLEIYNERVKDLLNPTTTEPDSLKLQDTPDGLVRVRNLRCVRVATAQELKDLVGRGDACRRTEGTEYNSVSSRSHAVLQIFLEKCDPLSRATATSVLSLCDLAGSERAAADTERRKEGAYINRSLLALGTIIARLSSASASSSSSAADSHEHIPYRDSKLTRLLQHSLSGRALVSVLCTIDTNNPSRQAVAETVNTLRFAARAKNVAIAPARATTTTSAAATAAVESLRLDLERERAETEVLKVELAEFRREAYETRARDEEKYDREKRELELQRDALKDRVSHLTRLILGGGAISSDKRDRAELDRYKARVEELERKLAEPSSMPSLPPGPDLVLEKLKAAEAEIRELKEYLADKDRMITTLKRVSTLTTRKTGLKDGTPPQAADTEHALRPLDGSVMNINADTAGEPDVLVNPKVRRSAK</sequence>
<dbReference type="PROSITE" id="PS00411">
    <property type="entry name" value="KINESIN_MOTOR_1"/>
    <property type="match status" value="1"/>
</dbReference>
<evidence type="ECO:0000256" key="6">
    <source>
        <dbReference type="PROSITE-ProRule" id="PRU00283"/>
    </source>
</evidence>
<comment type="caution">
    <text evidence="11">The sequence shown here is derived from an EMBL/GenBank/DDBJ whole genome shotgun (WGS) entry which is preliminary data.</text>
</comment>
<dbReference type="EMBL" id="JARPMG010000005">
    <property type="protein sequence ID" value="KAJ8100292.1"/>
    <property type="molecule type" value="Genomic_DNA"/>
</dbReference>
<gene>
    <name evidence="11" type="ORF">POJ06DRAFT_252282</name>
</gene>
<feature type="binding site" evidence="6">
    <location>
        <begin position="117"/>
        <end position="124"/>
    </location>
    <ligand>
        <name>ATP</name>
        <dbReference type="ChEBI" id="CHEBI:30616"/>
    </ligand>
</feature>
<dbReference type="Pfam" id="PF00225">
    <property type="entry name" value="Kinesin"/>
    <property type="match status" value="1"/>
</dbReference>
<reference evidence="11" key="1">
    <citation type="submission" date="2023-03" db="EMBL/GenBank/DDBJ databases">
        <title>Near-Complete genome sequence of Lipomyces tetrasporous NRRL Y-64009, an oleaginous yeast capable of growing on lignocellulosic hydrolysates.</title>
        <authorList>
            <consortium name="Lawrence Berkeley National Laboratory"/>
            <person name="Jagtap S.S."/>
            <person name="Liu J.-J."/>
            <person name="Walukiewicz H.E."/>
            <person name="Pangilinan J."/>
            <person name="Lipzen A."/>
            <person name="Ahrendt S."/>
            <person name="Koriabine M."/>
            <person name="Cobaugh K."/>
            <person name="Salamov A."/>
            <person name="Yoshinaga Y."/>
            <person name="Ng V."/>
            <person name="Daum C."/>
            <person name="Grigoriev I.V."/>
            <person name="Slininger P.J."/>
            <person name="Dien B.S."/>
            <person name="Jin Y.-S."/>
            <person name="Rao C.V."/>
        </authorList>
    </citation>
    <scope>NUCLEOTIDE SEQUENCE</scope>
    <source>
        <strain evidence="11">NRRL Y-64009</strain>
    </source>
</reference>
<feature type="coiled-coil region" evidence="8">
    <location>
        <begin position="376"/>
        <end position="517"/>
    </location>
</feature>
<evidence type="ECO:0000313" key="11">
    <source>
        <dbReference type="EMBL" id="KAJ8100292.1"/>
    </source>
</evidence>
<keyword evidence="12" id="KW-1185">Reference proteome</keyword>
<keyword evidence="1 7" id="KW-0493">Microtubule</keyword>
<dbReference type="SUPFAM" id="SSF52540">
    <property type="entry name" value="P-loop containing nucleoside triphosphate hydrolases"/>
    <property type="match status" value="1"/>
</dbReference>
<dbReference type="PANTHER" id="PTHR47968:SF36">
    <property type="entry name" value="KINESIN HEAVY CHAIN ISOFORM X1"/>
    <property type="match status" value="1"/>
</dbReference>
<dbReference type="SMART" id="SM00129">
    <property type="entry name" value="KISc"/>
    <property type="match status" value="1"/>
</dbReference>
<dbReference type="Proteomes" id="UP001217417">
    <property type="component" value="Unassembled WGS sequence"/>
</dbReference>
<keyword evidence="2 6" id="KW-0547">Nucleotide-binding</keyword>
<name>A0AAD7QV20_9ASCO</name>
<dbReference type="GeneID" id="80882669"/>
<evidence type="ECO:0000256" key="7">
    <source>
        <dbReference type="RuleBase" id="RU000394"/>
    </source>
</evidence>
<keyword evidence="5 6" id="KW-0505">Motor protein</keyword>
<dbReference type="PRINTS" id="PR00380">
    <property type="entry name" value="KINESINHEAVY"/>
</dbReference>
<organism evidence="11 12">
    <name type="scientific">Lipomyces tetrasporus</name>
    <dbReference type="NCBI Taxonomy" id="54092"/>
    <lineage>
        <taxon>Eukaryota</taxon>
        <taxon>Fungi</taxon>
        <taxon>Dikarya</taxon>
        <taxon>Ascomycota</taxon>
        <taxon>Saccharomycotina</taxon>
        <taxon>Lipomycetes</taxon>
        <taxon>Lipomycetales</taxon>
        <taxon>Lipomycetaceae</taxon>
        <taxon>Lipomyces</taxon>
    </lineage>
</organism>
<dbReference type="GO" id="GO:0008017">
    <property type="term" value="F:microtubule binding"/>
    <property type="evidence" value="ECO:0007669"/>
    <property type="project" value="InterPro"/>
</dbReference>
<dbReference type="InterPro" id="IPR019821">
    <property type="entry name" value="Kinesin_motor_CS"/>
</dbReference>
<feature type="compositionally biased region" description="Low complexity" evidence="9">
    <location>
        <begin position="21"/>
        <end position="32"/>
    </location>
</feature>
<evidence type="ECO:0000256" key="9">
    <source>
        <dbReference type="SAM" id="MobiDB-lite"/>
    </source>
</evidence>
<evidence type="ECO:0000256" key="4">
    <source>
        <dbReference type="ARBA" id="ARBA00023054"/>
    </source>
</evidence>
<evidence type="ECO:0000256" key="3">
    <source>
        <dbReference type="ARBA" id="ARBA00022840"/>
    </source>
</evidence>
<evidence type="ECO:0000313" key="12">
    <source>
        <dbReference type="Proteomes" id="UP001217417"/>
    </source>
</evidence>
<dbReference type="GO" id="GO:0003777">
    <property type="term" value="F:microtubule motor activity"/>
    <property type="evidence" value="ECO:0007669"/>
    <property type="project" value="InterPro"/>
</dbReference>
<dbReference type="GO" id="GO:0005874">
    <property type="term" value="C:microtubule"/>
    <property type="evidence" value="ECO:0007669"/>
    <property type="project" value="UniProtKB-KW"/>
</dbReference>
<dbReference type="GO" id="GO:0005524">
    <property type="term" value="F:ATP binding"/>
    <property type="evidence" value="ECO:0007669"/>
    <property type="project" value="UniProtKB-UniRule"/>
</dbReference>